<dbReference type="KEGG" id="ccp:CHC_T00010094001"/>
<keyword evidence="4" id="KW-0349">Heme</keyword>
<name>S0F327_CHOCR</name>
<organism evidence="7 8">
    <name type="scientific">Chondrus crispus</name>
    <name type="common">Carrageen Irish moss</name>
    <name type="synonym">Polymorpha crispa</name>
    <dbReference type="NCBI Taxonomy" id="2769"/>
    <lineage>
        <taxon>Eukaryota</taxon>
        <taxon>Rhodophyta</taxon>
        <taxon>Florideophyceae</taxon>
        <taxon>Rhodymeniophycidae</taxon>
        <taxon>Gigartinales</taxon>
        <taxon>Gigartinaceae</taxon>
        <taxon>Chondrus</taxon>
    </lineage>
</organism>
<dbReference type="Pfam" id="PF03098">
    <property type="entry name" value="An_peroxidase"/>
    <property type="match status" value="1"/>
</dbReference>
<reference evidence="8" key="1">
    <citation type="journal article" date="2013" name="Proc. Natl. Acad. Sci. U.S.A.">
        <title>Genome structure and metabolic features in the red seaweed Chondrus crispus shed light on evolution of the Archaeplastida.</title>
        <authorList>
            <person name="Collen J."/>
            <person name="Porcel B."/>
            <person name="Carre W."/>
            <person name="Ball S.G."/>
            <person name="Chaparro C."/>
            <person name="Tonon T."/>
            <person name="Barbeyron T."/>
            <person name="Michel G."/>
            <person name="Noel B."/>
            <person name="Valentin K."/>
            <person name="Elias M."/>
            <person name="Artiguenave F."/>
            <person name="Arun A."/>
            <person name="Aury J.M."/>
            <person name="Barbosa-Neto J.F."/>
            <person name="Bothwell J.H."/>
            <person name="Bouget F.Y."/>
            <person name="Brillet L."/>
            <person name="Cabello-Hurtado F."/>
            <person name="Capella-Gutierrez S."/>
            <person name="Charrier B."/>
            <person name="Cladiere L."/>
            <person name="Cock J.M."/>
            <person name="Coelho S.M."/>
            <person name="Colleoni C."/>
            <person name="Czjzek M."/>
            <person name="Da Silva C."/>
            <person name="Delage L."/>
            <person name="Denoeud F."/>
            <person name="Deschamps P."/>
            <person name="Dittami S.M."/>
            <person name="Gabaldon T."/>
            <person name="Gachon C.M."/>
            <person name="Groisillier A."/>
            <person name="Herve C."/>
            <person name="Jabbari K."/>
            <person name="Katinka M."/>
            <person name="Kloareg B."/>
            <person name="Kowalczyk N."/>
            <person name="Labadie K."/>
            <person name="Leblanc C."/>
            <person name="Lopez P.J."/>
            <person name="McLachlan D.H."/>
            <person name="Meslet-Cladiere L."/>
            <person name="Moustafa A."/>
            <person name="Nehr Z."/>
            <person name="Nyvall Collen P."/>
            <person name="Panaud O."/>
            <person name="Partensky F."/>
            <person name="Poulain J."/>
            <person name="Rensing S.A."/>
            <person name="Rousvoal S."/>
            <person name="Samson G."/>
            <person name="Symeonidi A."/>
            <person name="Weissenbach J."/>
            <person name="Zambounis A."/>
            <person name="Wincker P."/>
            <person name="Boyen C."/>
        </authorList>
    </citation>
    <scope>NUCLEOTIDE SEQUENCE [LARGE SCALE GENOMIC DNA]</scope>
    <source>
        <strain evidence="8">cv. Stackhouse</strain>
    </source>
</reference>
<keyword evidence="6" id="KW-0732">Signal</keyword>
<keyword evidence="3" id="KW-0325">Glycoprotein</keyword>
<dbReference type="GO" id="GO:0006979">
    <property type="term" value="P:response to oxidative stress"/>
    <property type="evidence" value="ECO:0007669"/>
    <property type="project" value="InterPro"/>
</dbReference>
<dbReference type="Proteomes" id="UP000012073">
    <property type="component" value="Unassembled WGS sequence"/>
</dbReference>
<dbReference type="OrthoDB" id="823504at2759"/>
<evidence type="ECO:0000256" key="2">
    <source>
        <dbReference type="ARBA" id="ARBA00022525"/>
    </source>
</evidence>
<accession>S0F327</accession>
<dbReference type="EMBL" id="HG001944">
    <property type="protein sequence ID" value="CDF77596.1"/>
    <property type="molecule type" value="Genomic_DNA"/>
</dbReference>
<dbReference type="GO" id="GO:0046872">
    <property type="term" value="F:metal ion binding"/>
    <property type="evidence" value="ECO:0007669"/>
    <property type="project" value="UniProtKB-KW"/>
</dbReference>
<dbReference type="PANTHER" id="PTHR11475:SF4">
    <property type="entry name" value="CHORION PEROXIDASE"/>
    <property type="match status" value="1"/>
</dbReference>
<dbReference type="OMA" id="SCNHLER"/>
<dbReference type="PROSITE" id="PS50292">
    <property type="entry name" value="PEROXIDASE_3"/>
    <property type="match status" value="1"/>
</dbReference>
<dbReference type="GO" id="GO:0005576">
    <property type="term" value="C:extracellular region"/>
    <property type="evidence" value="ECO:0007669"/>
    <property type="project" value="UniProtKB-SubCell"/>
</dbReference>
<dbReference type="InterPro" id="IPR019791">
    <property type="entry name" value="Haem_peroxidase_animal"/>
</dbReference>
<protein>
    <submittedName>
        <fullName evidence="7">Animal heme peroxidase homologue</fullName>
    </submittedName>
</protein>
<evidence type="ECO:0000256" key="1">
    <source>
        <dbReference type="ARBA" id="ARBA00004613"/>
    </source>
</evidence>
<keyword evidence="8" id="KW-1185">Reference proteome</keyword>
<evidence type="ECO:0000256" key="5">
    <source>
        <dbReference type="SAM" id="MobiDB-lite"/>
    </source>
</evidence>
<dbReference type="GO" id="GO:0020037">
    <property type="term" value="F:heme binding"/>
    <property type="evidence" value="ECO:0007669"/>
    <property type="project" value="InterPro"/>
</dbReference>
<evidence type="ECO:0000256" key="3">
    <source>
        <dbReference type="ARBA" id="ARBA00023180"/>
    </source>
</evidence>
<keyword evidence="7" id="KW-0575">Peroxidase</keyword>
<dbReference type="PANTHER" id="PTHR11475">
    <property type="entry name" value="OXIDASE/PEROXIDASE"/>
    <property type="match status" value="1"/>
</dbReference>
<evidence type="ECO:0000313" key="7">
    <source>
        <dbReference type="EMBL" id="CDF77596.1"/>
    </source>
</evidence>
<evidence type="ECO:0000256" key="6">
    <source>
        <dbReference type="SAM" id="SignalP"/>
    </source>
</evidence>
<dbReference type="SUPFAM" id="SSF48113">
    <property type="entry name" value="Heme-dependent peroxidases"/>
    <property type="match status" value="1"/>
</dbReference>
<feature type="chain" id="PRO_5004486323" evidence="6">
    <location>
        <begin position="21"/>
        <end position="559"/>
    </location>
</feature>
<dbReference type="Gene3D" id="1.10.640.10">
    <property type="entry name" value="Haem peroxidase domain superfamily, animal type"/>
    <property type="match status" value="1"/>
</dbReference>
<evidence type="ECO:0000313" key="8">
    <source>
        <dbReference type="Proteomes" id="UP000012073"/>
    </source>
</evidence>
<gene>
    <name evidence="7" type="ORF">CHC_T00010094001</name>
</gene>
<proteinExistence type="predicted"/>
<dbReference type="InterPro" id="IPR037120">
    <property type="entry name" value="Haem_peroxidase_sf_animal"/>
</dbReference>
<keyword evidence="4" id="KW-0408">Iron</keyword>
<dbReference type="RefSeq" id="XP_005718460.1">
    <property type="nucleotide sequence ID" value="XM_005718403.1"/>
</dbReference>
<dbReference type="GO" id="GO:0004601">
    <property type="term" value="F:peroxidase activity"/>
    <property type="evidence" value="ECO:0007669"/>
    <property type="project" value="UniProtKB-KW"/>
</dbReference>
<keyword evidence="7" id="KW-0560">Oxidoreductase</keyword>
<comment type="subcellular location">
    <subcellularLocation>
        <location evidence="1">Secreted</location>
    </subcellularLocation>
</comment>
<dbReference type="Gramene" id="CDF77596">
    <property type="protein sequence ID" value="CDF77596"/>
    <property type="gene ID" value="CHC_T00010094001"/>
</dbReference>
<dbReference type="AlphaFoldDB" id="S0F327"/>
<feature type="signal peptide" evidence="6">
    <location>
        <begin position="1"/>
        <end position="20"/>
    </location>
</feature>
<feature type="binding site" description="axial binding residue" evidence="4">
    <location>
        <position position="338"/>
    </location>
    <ligand>
        <name>heme b</name>
        <dbReference type="ChEBI" id="CHEBI:60344"/>
    </ligand>
    <ligandPart>
        <name>Fe</name>
        <dbReference type="ChEBI" id="CHEBI:18248"/>
    </ligandPart>
</feature>
<dbReference type="GeneID" id="17326178"/>
<sequence length="559" mass="63958">MMVRYLAFLALCAILSLAFGQAPRPNGVGTASLDSVDPGENEFEEREETPCHNEFRTYDGTCTNERHKTWASAGRPHFSYFPNRSSRTPTGRELPSPRLISNILCKQVGNVYNRRGLSELLTFFGQFLDHTIVASPVDKTQPMPISVPPYDPVFQNFSRGNMPFERTERGKMEEHSAVEGPINSLSSAIDLSSVYGSDELRAKALRSYWKGGMATSAGNNLPINTAGIRNAPTKESKYFLAGDHRANEHPVLTSLHTLFMREHNLICEELAERFPDWDDEQLFQMARKINGAQFQKIVYEQFLPAITGRRLKGYRGYRSEANPTVSNIFSTAAFRVGHTLVGNGINRRGPFMWKMASLSMQQMFFRPVDVLREGIEPFLRGAIFNRAQEIDPLVHDSLRNFLFTGIPQENGFDLIALNIQRGRDHALPTYNEIRRLCHRRPAHFFSDITRSASLQSILLHLYGTPDRVEAWVGLMSEDHLPGSSMGPTLLRVWAAEFERLRDGDRFFYRQWGLFPKEVWDAVPRLRSMYYERDTLRSIILRNSDVKHYEIPYDVFRSMV</sequence>
<feature type="compositionally biased region" description="Acidic residues" evidence="5">
    <location>
        <begin position="37"/>
        <end position="47"/>
    </location>
</feature>
<feature type="region of interest" description="Disordered" evidence="5">
    <location>
        <begin position="30"/>
        <end position="49"/>
    </location>
</feature>
<evidence type="ECO:0000256" key="4">
    <source>
        <dbReference type="PIRSR" id="PIRSR619791-2"/>
    </source>
</evidence>
<dbReference type="InterPro" id="IPR010255">
    <property type="entry name" value="Haem_peroxidase_sf"/>
</dbReference>
<dbReference type="PRINTS" id="PR00457">
    <property type="entry name" value="ANPEROXIDASE"/>
</dbReference>
<keyword evidence="4" id="KW-0479">Metal-binding</keyword>
<keyword evidence="2" id="KW-0964">Secreted</keyword>